<keyword evidence="2" id="KW-1185">Reference proteome</keyword>
<reference evidence="1" key="1">
    <citation type="submission" date="2021-06" db="EMBL/GenBank/DDBJ databases">
        <authorList>
            <person name="Hodson N. C."/>
            <person name="Mongue J. A."/>
            <person name="Jaron S. K."/>
        </authorList>
    </citation>
    <scope>NUCLEOTIDE SEQUENCE</scope>
</reference>
<name>A0A8J2JN32_9HEXA</name>
<proteinExistence type="predicted"/>
<accession>A0A8J2JN32</accession>
<gene>
    <name evidence="1" type="ORF">AFUS01_LOCUS11648</name>
</gene>
<dbReference type="Proteomes" id="UP000708208">
    <property type="component" value="Unassembled WGS sequence"/>
</dbReference>
<comment type="caution">
    <text evidence="1">The sequence shown here is derived from an EMBL/GenBank/DDBJ whole genome shotgun (WGS) entry which is preliminary data.</text>
</comment>
<organism evidence="1 2">
    <name type="scientific">Allacma fusca</name>
    <dbReference type="NCBI Taxonomy" id="39272"/>
    <lineage>
        <taxon>Eukaryota</taxon>
        <taxon>Metazoa</taxon>
        <taxon>Ecdysozoa</taxon>
        <taxon>Arthropoda</taxon>
        <taxon>Hexapoda</taxon>
        <taxon>Collembola</taxon>
        <taxon>Symphypleona</taxon>
        <taxon>Sminthuridae</taxon>
        <taxon>Allacma</taxon>
    </lineage>
</organism>
<sequence length="9" mass="1245">TWRKQRRQS</sequence>
<evidence type="ECO:0000313" key="2">
    <source>
        <dbReference type="Proteomes" id="UP000708208"/>
    </source>
</evidence>
<protein>
    <submittedName>
        <fullName evidence="1">Uncharacterized protein</fullName>
    </submittedName>
</protein>
<feature type="non-terminal residue" evidence="1">
    <location>
        <position position="1"/>
    </location>
</feature>
<evidence type="ECO:0000313" key="1">
    <source>
        <dbReference type="EMBL" id="CAG7722517.1"/>
    </source>
</evidence>
<dbReference type="EMBL" id="CAJVCH010090116">
    <property type="protein sequence ID" value="CAG7722517.1"/>
    <property type="molecule type" value="Genomic_DNA"/>
</dbReference>